<accession>A0A1M4ZSL8</accession>
<evidence type="ECO:0000256" key="4">
    <source>
        <dbReference type="ARBA" id="ARBA00022692"/>
    </source>
</evidence>
<feature type="transmembrane region" description="Helical" evidence="7">
    <location>
        <begin position="123"/>
        <end position="145"/>
    </location>
</feature>
<feature type="transmembrane region" description="Helical" evidence="7">
    <location>
        <begin position="90"/>
        <end position="111"/>
    </location>
</feature>
<feature type="transmembrane region" description="Helical" evidence="7">
    <location>
        <begin position="157"/>
        <end position="175"/>
    </location>
</feature>
<evidence type="ECO:0000313" key="10">
    <source>
        <dbReference type="Proteomes" id="UP000184127"/>
    </source>
</evidence>
<protein>
    <submittedName>
        <fullName evidence="9">Carbohydrate ABC transporter membrane protein 2, CUT1 family (TC 3.A.1.1.-)</fullName>
    </submittedName>
</protein>
<dbReference type="EMBL" id="FQUR01000017">
    <property type="protein sequence ID" value="SHF20536.1"/>
    <property type="molecule type" value="Genomic_DNA"/>
</dbReference>
<dbReference type="InterPro" id="IPR035906">
    <property type="entry name" value="MetI-like_sf"/>
</dbReference>
<gene>
    <name evidence="9" type="ORF">SAMN02745195_02090</name>
</gene>
<feature type="transmembrane region" description="Helical" evidence="7">
    <location>
        <begin position="196"/>
        <end position="219"/>
    </location>
</feature>
<organism evidence="9 10">
    <name type="scientific">Thermoanaerobacter uzonensis DSM 18761</name>
    <dbReference type="NCBI Taxonomy" id="1123369"/>
    <lineage>
        <taxon>Bacteria</taxon>
        <taxon>Bacillati</taxon>
        <taxon>Bacillota</taxon>
        <taxon>Clostridia</taxon>
        <taxon>Thermoanaerobacterales</taxon>
        <taxon>Thermoanaerobacteraceae</taxon>
        <taxon>Thermoanaerobacter</taxon>
    </lineage>
</organism>
<dbReference type="RefSeq" id="WP_084727013.1">
    <property type="nucleotide sequence ID" value="NZ_FQUR01000017.1"/>
</dbReference>
<dbReference type="GO" id="GO:0005886">
    <property type="term" value="C:plasma membrane"/>
    <property type="evidence" value="ECO:0007669"/>
    <property type="project" value="UniProtKB-SubCell"/>
</dbReference>
<keyword evidence="2 7" id="KW-0813">Transport</keyword>
<feature type="domain" description="ABC transmembrane type-1" evidence="8">
    <location>
        <begin position="86"/>
        <end position="276"/>
    </location>
</feature>
<dbReference type="SUPFAM" id="SSF161098">
    <property type="entry name" value="MetI-like"/>
    <property type="match status" value="1"/>
</dbReference>
<proteinExistence type="inferred from homology"/>
<keyword evidence="5 7" id="KW-1133">Transmembrane helix</keyword>
<comment type="subcellular location">
    <subcellularLocation>
        <location evidence="1 7">Cell membrane</location>
        <topology evidence="1 7">Multi-pass membrane protein</topology>
    </subcellularLocation>
</comment>
<dbReference type="CDD" id="cd06261">
    <property type="entry name" value="TM_PBP2"/>
    <property type="match status" value="1"/>
</dbReference>
<feature type="transmembrane region" description="Helical" evidence="7">
    <location>
        <begin position="255"/>
        <end position="276"/>
    </location>
</feature>
<dbReference type="Proteomes" id="UP000184127">
    <property type="component" value="Unassembled WGS sequence"/>
</dbReference>
<evidence type="ECO:0000256" key="3">
    <source>
        <dbReference type="ARBA" id="ARBA00022475"/>
    </source>
</evidence>
<evidence type="ECO:0000256" key="2">
    <source>
        <dbReference type="ARBA" id="ARBA00022448"/>
    </source>
</evidence>
<dbReference type="InterPro" id="IPR000515">
    <property type="entry name" value="MetI-like"/>
</dbReference>
<keyword evidence="6 7" id="KW-0472">Membrane</keyword>
<dbReference type="Pfam" id="PF00528">
    <property type="entry name" value="BPD_transp_1"/>
    <property type="match status" value="1"/>
</dbReference>
<name>A0A1M4ZSL8_9THEO</name>
<feature type="transmembrane region" description="Helical" evidence="7">
    <location>
        <begin position="21"/>
        <end position="46"/>
    </location>
</feature>
<evidence type="ECO:0000256" key="1">
    <source>
        <dbReference type="ARBA" id="ARBA00004651"/>
    </source>
</evidence>
<dbReference type="PANTHER" id="PTHR43744">
    <property type="entry name" value="ABC TRANSPORTER PERMEASE PROTEIN MG189-RELATED-RELATED"/>
    <property type="match status" value="1"/>
</dbReference>
<evidence type="ECO:0000256" key="7">
    <source>
        <dbReference type="RuleBase" id="RU363032"/>
    </source>
</evidence>
<evidence type="ECO:0000313" key="9">
    <source>
        <dbReference type="EMBL" id="SHF20536.1"/>
    </source>
</evidence>
<keyword evidence="4 7" id="KW-0812">Transmembrane</keyword>
<dbReference type="GO" id="GO:0055085">
    <property type="term" value="P:transmembrane transport"/>
    <property type="evidence" value="ECO:0007669"/>
    <property type="project" value="InterPro"/>
</dbReference>
<evidence type="ECO:0000259" key="8">
    <source>
        <dbReference type="PROSITE" id="PS50928"/>
    </source>
</evidence>
<keyword evidence="10" id="KW-1185">Reference proteome</keyword>
<evidence type="ECO:0000256" key="6">
    <source>
        <dbReference type="ARBA" id="ARBA00023136"/>
    </source>
</evidence>
<dbReference type="PANTHER" id="PTHR43744:SF12">
    <property type="entry name" value="ABC TRANSPORTER PERMEASE PROTEIN MG189-RELATED"/>
    <property type="match status" value="1"/>
</dbReference>
<sequence length="291" mass="32799">MESKVRLNLYKHKKTINLNKLIPQVILHLILICGSITMLVPFIWMISTSLKDIGQVFIIPPVWIPHPIRWSNYIKAWTALPFANAYINSIKIAAIVVTATLLTSSMAAYAFAKIKFPGRDTIFIIFLATMMVPGQVTMIPTFILMKYIGWIDTHLPLIVPPSLFNAFGVFLLRQFMLSLPKELDEAAIIDGANHWFIYWEISLPLITPALSALGIFSFMGTWNNFMGPLIYLNTPEKFTVPLLLNFFKGMYITDWTLMMAASAIAIIPVLIVYLIGQKYIIEGVALTGIKA</sequence>
<dbReference type="AlphaFoldDB" id="A0A1M4ZSL8"/>
<dbReference type="Gene3D" id="1.10.3720.10">
    <property type="entry name" value="MetI-like"/>
    <property type="match status" value="1"/>
</dbReference>
<evidence type="ECO:0000256" key="5">
    <source>
        <dbReference type="ARBA" id="ARBA00022989"/>
    </source>
</evidence>
<dbReference type="PROSITE" id="PS50928">
    <property type="entry name" value="ABC_TM1"/>
    <property type="match status" value="1"/>
</dbReference>
<comment type="similarity">
    <text evidence="7">Belongs to the binding-protein-dependent transport system permease family.</text>
</comment>
<reference evidence="10" key="1">
    <citation type="submission" date="2016-11" db="EMBL/GenBank/DDBJ databases">
        <authorList>
            <person name="Varghese N."/>
            <person name="Submissions S."/>
        </authorList>
    </citation>
    <scope>NUCLEOTIDE SEQUENCE [LARGE SCALE GENOMIC DNA]</scope>
    <source>
        <strain evidence="10">DSM 18761</strain>
    </source>
</reference>
<keyword evidence="3" id="KW-1003">Cell membrane</keyword>